<gene>
    <name evidence="3" type="ORF">ACFO6V_05995</name>
</gene>
<evidence type="ECO:0000256" key="1">
    <source>
        <dbReference type="SAM" id="MobiDB-lite"/>
    </source>
</evidence>
<dbReference type="RefSeq" id="WP_377133231.1">
    <property type="nucleotide sequence ID" value="NZ_JBHSFI010000003.1"/>
</dbReference>
<evidence type="ECO:0000313" key="3">
    <source>
        <dbReference type="EMBL" id="MFC4627779.1"/>
    </source>
</evidence>
<dbReference type="PROSITE" id="PS51257">
    <property type="entry name" value="PROKAR_LIPOPROTEIN"/>
    <property type="match status" value="1"/>
</dbReference>
<evidence type="ECO:0008006" key="5">
    <source>
        <dbReference type="Google" id="ProtNLM"/>
    </source>
</evidence>
<dbReference type="Proteomes" id="UP001596011">
    <property type="component" value="Unassembled WGS sequence"/>
</dbReference>
<name>A0ABV9HBQ0_9MICO</name>
<accession>A0ABV9HBQ0</accession>
<comment type="caution">
    <text evidence="3">The sequence shown here is derived from an EMBL/GenBank/DDBJ whole genome shotgun (WGS) entry which is preliminary data.</text>
</comment>
<organism evidence="3 4">
    <name type="scientific">Promicromonospora alba</name>
    <dbReference type="NCBI Taxonomy" id="1616110"/>
    <lineage>
        <taxon>Bacteria</taxon>
        <taxon>Bacillati</taxon>
        <taxon>Actinomycetota</taxon>
        <taxon>Actinomycetes</taxon>
        <taxon>Micrococcales</taxon>
        <taxon>Promicromonosporaceae</taxon>
        <taxon>Promicromonospora</taxon>
    </lineage>
</organism>
<protein>
    <recommendedName>
        <fullName evidence="5">Lipoprotein</fullName>
    </recommendedName>
</protein>
<feature type="chain" id="PRO_5046241935" description="Lipoprotein" evidence="2">
    <location>
        <begin position="20"/>
        <end position="156"/>
    </location>
</feature>
<dbReference type="EMBL" id="JBHSFI010000003">
    <property type="protein sequence ID" value="MFC4627779.1"/>
    <property type="molecule type" value="Genomic_DNA"/>
</dbReference>
<keyword evidence="2" id="KW-0732">Signal</keyword>
<feature type="compositionally biased region" description="Low complexity" evidence="1">
    <location>
        <begin position="30"/>
        <end position="41"/>
    </location>
</feature>
<keyword evidence="4" id="KW-1185">Reference proteome</keyword>
<feature type="region of interest" description="Disordered" evidence="1">
    <location>
        <begin position="21"/>
        <end position="48"/>
    </location>
</feature>
<sequence>MRRRHAALALVVLGLVACGGPGQEPSGPDGATSTSSGTASTVPDDGPVAAADGTSYDACFDATCEVVVEAGTEIELDEELGWEMPTGLALGGWSLLTVDDVADGSIGLTLSAESESSGGSTATIITADGTQYYLDGMLVEAVEAPDGQAVLSLAWG</sequence>
<evidence type="ECO:0000313" key="4">
    <source>
        <dbReference type="Proteomes" id="UP001596011"/>
    </source>
</evidence>
<feature type="signal peptide" evidence="2">
    <location>
        <begin position="1"/>
        <end position="19"/>
    </location>
</feature>
<proteinExistence type="predicted"/>
<reference evidence="4" key="1">
    <citation type="journal article" date="2019" name="Int. J. Syst. Evol. Microbiol.">
        <title>The Global Catalogue of Microorganisms (GCM) 10K type strain sequencing project: providing services to taxonomists for standard genome sequencing and annotation.</title>
        <authorList>
            <consortium name="The Broad Institute Genomics Platform"/>
            <consortium name="The Broad Institute Genome Sequencing Center for Infectious Disease"/>
            <person name="Wu L."/>
            <person name="Ma J."/>
        </authorList>
    </citation>
    <scope>NUCLEOTIDE SEQUENCE [LARGE SCALE GENOMIC DNA]</scope>
    <source>
        <strain evidence="4">CCUG 42722</strain>
    </source>
</reference>
<evidence type="ECO:0000256" key="2">
    <source>
        <dbReference type="SAM" id="SignalP"/>
    </source>
</evidence>